<protein>
    <recommendedName>
        <fullName evidence="9">Peptidase A1 domain-containing protein</fullName>
    </recommendedName>
</protein>
<proteinExistence type="inferred from homology"/>
<dbReference type="InterPro" id="IPR021109">
    <property type="entry name" value="Peptidase_aspartic_dom_sf"/>
</dbReference>
<evidence type="ECO:0000256" key="2">
    <source>
        <dbReference type="ARBA" id="ARBA00022670"/>
    </source>
</evidence>
<evidence type="ECO:0000313" key="11">
    <source>
        <dbReference type="Proteomes" id="UP001166286"/>
    </source>
</evidence>
<accession>A0AA39R2C6</accession>
<keyword evidence="6" id="KW-1015">Disulfide bond</keyword>
<keyword evidence="4 7" id="KW-0378">Hydrolase</keyword>
<dbReference type="FunFam" id="2.40.70.10:FF:000026">
    <property type="entry name" value="Endothiapepsin"/>
    <property type="match status" value="1"/>
</dbReference>
<evidence type="ECO:0000256" key="3">
    <source>
        <dbReference type="ARBA" id="ARBA00022750"/>
    </source>
</evidence>
<feature type="disulfide bond" evidence="6">
    <location>
        <begin position="335"/>
        <end position="370"/>
    </location>
</feature>
<evidence type="ECO:0000313" key="10">
    <source>
        <dbReference type="EMBL" id="KAK0512151.1"/>
    </source>
</evidence>
<dbReference type="PROSITE" id="PS00141">
    <property type="entry name" value="ASP_PROTEASE"/>
    <property type="match status" value="1"/>
</dbReference>
<dbReference type="PRINTS" id="PR00792">
    <property type="entry name" value="PEPSIN"/>
</dbReference>
<reference evidence="10" key="1">
    <citation type="submission" date="2023-03" db="EMBL/GenBank/DDBJ databases">
        <title>Complete genome of Cladonia borealis.</title>
        <authorList>
            <person name="Park H."/>
        </authorList>
    </citation>
    <scope>NUCLEOTIDE SEQUENCE</scope>
    <source>
        <strain evidence="10">ANT050790</strain>
    </source>
</reference>
<dbReference type="Proteomes" id="UP001166286">
    <property type="component" value="Unassembled WGS sequence"/>
</dbReference>
<dbReference type="EMBL" id="JAFEKC020000011">
    <property type="protein sequence ID" value="KAK0512151.1"/>
    <property type="molecule type" value="Genomic_DNA"/>
</dbReference>
<evidence type="ECO:0000256" key="8">
    <source>
        <dbReference type="SAM" id="SignalP"/>
    </source>
</evidence>
<gene>
    <name evidence="10" type="ORF">JMJ35_005279</name>
</gene>
<dbReference type="SUPFAM" id="SSF50630">
    <property type="entry name" value="Acid proteases"/>
    <property type="match status" value="1"/>
</dbReference>
<evidence type="ECO:0000256" key="5">
    <source>
        <dbReference type="PIRSR" id="PIRSR601461-1"/>
    </source>
</evidence>
<dbReference type="PROSITE" id="PS51767">
    <property type="entry name" value="PEPTIDASE_A1"/>
    <property type="match status" value="1"/>
</dbReference>
<organism evidence="10 11">
    <name type="scientific">Cladonia borealis</name>
    <dbReference type="NCBI Taxonomy" id="184061"/>
    <lineage>
        <taxon>Eukaryota</taxon>
        <taxon>Fungi</taxon>
        <taxon>Dikarya</taxon>
        <taxon>Ascomycota</taxon>
        <taxon>Pezizomycotina</taxon>
        <taxon>Lecanoromycetes</taxon>
        <taxon>OSLEUM clade</taxon>
        <taxon>Lecanoromycetidae</taxon>
        <taxon>Lecanorales</taxon>
        <taxon>Lecanorineae</taxon>
        <taxon>Cladoniaceae</taxon>
        <taxon>Cladonia</taxon>
    </lineage>
</organism>
<evidence type="ECO:0000256" key="7">
    <source>
        <dbReference type="RuleBase" id="RU000454"/>
    </source>
</evidence>
<keyword evidence="2 7" id="KW-0645">Protease</keyword>
<feature type="signal peptide" evidence="8">
    <location>
        <begin position="1"/>
        <end position="20"/>
    </location>
</feature>
<dbReference type="AlphaFoldDB" id="A0AA39R2C6"/>
<sequence length="410" mass="42947">MNHSLSSLLTFACLLASTFATPVKRDGSYSKIFRQASGPNLRNGVVELDRTFRKYGIASPQALSDVATEQKSAIASGLATITNEKVAASGGNGEGSVVANPMLHDSQYLSPVTIGGQTMNLDVDTGSADLWIFNTALPAEDQQDRTVYNPSNSPTYHAVTGATFAVNYGDGSQTYGTVGTDTVEVGGISVQNQAIELPYAVSASFANDTNSNGILGLAFQSDNTIKPTPQPTFFENAIPSLQAPVFTANLKAGTAGSYQFGFIDNTAYSGSLHYTPVVNSASAKGLWAFDTNPGANVAIADTGSSLLLLDDDIVGAYWAPVPGHTSDATGITFPCDTQLPDFQIQLGEYTATIAGELINYAPTTDQPGYCFGGIQSNMGQGINVFGDILFASQFVVFDAGNMQIGFAPHA</sequence>
<dbReference type="PANTHER" id="PTHR47966:SF1">
    <property type="entry name" value="ASPARTYL PROTEINASE"/>
    <property type="match status" value="1"/>
</dbReference>
<dbReference type="InterPro" id="IPR034163">
    <property type="entry name" value="Aspergillopepsin-like_cat_dom"/>
</dbReference>
<evidence type="ECO:0000256" key="4">
    <source>
        <dbReference type="ARBA" id="ARBA00022801"/>
    </source>
</evidence>
<dbReference type="Gene3D" id="2.40.70.10">
    <property type="entry name" value="Acid Proteases"/>
    <property type="match status" value="2"/>
</dbReference>
<dbReference type="InterPro" id="IPR033121">
    <property type="entry name" value="PEPTIDASE_A1"/>
</dbReference>
<evidence type="ECO:0000256" key="6">
    <source>
        <dbReference type="PIRSR" id="PIRSR601461-2"/>
    </source>
</evidence>
<dbReference type="Pfam" id="PF00026">
    <property type="entry name" value="Asp"/>
    <property type="match status" value="1"/>
</dbReference>
<comment type="similarity">
    <text evidence="1 7">Belongs to the peptidase A1 family.</text>
</comment>
<keyword evidence="11" id="KW-1185">Reference proteome</keyword>
<dbReference type="CDD" id="cd06097">
    <property type="entry name" value="Aspergillopepsin_like"/>
    <property type="match status" value="1"/>
</dbReference>
<dbReference type="InterPro" id="IPR001969">
    <property type="entry name" value="Aspartic_peptidase_AS"/>
</dbReference>
<evidence type="ECO:0000256" key="1">
    <source>
        <dbReference type="ARBA" id="ARBA00007447"/>
    </source>
</evidence>
<feature type="active site" evidence="5">
    <location>
        <position position="301"/>
    </location>
</feature>
<feature type="chain" id="PRO_5041212133" description="Peptidase A1 domain-containing protein" evidence="8">
    <location>
        <begin position="21"/>
        <end position="410"/>
    </location>
</feature>
<feature type="domain" description="Peptidase A1" evidence="9">
    <location>
        <begin position="108"/>
        <end position="407"/>
    </location>
</feature>
<comment type="caution">
    <text evidence="10">The sequence shown here is derived from an EMBL/GenBank/DDBJ whole genome shotgun (WGS) entry which is preliminary data.</text>
</comment>
<dbReference type="PANTHER" id="PTHR47966">
    <property type="entry name" value="BETA-SITE APP-CLEAVING ENZYME, ISOFORM A-RELATED"/>
    <property type="match status" value="1"/>
</dbReference>
<dbReference type="InterPro" id="IPR001461">
    <property type="entry name" value="Aspartic_peptidase_A1"/>
</dbReference>
<keyword evidence="8" id="KW-0732">Signal</keyword>
<name>A0AA39R2C6_9LECA</name>
<dbReference type="GO" id="GO:0006508">
    <property type="term" value="P:proteolysis"/>
    <property type="evidence" value="ECO:0007669"/>
    <property type="project" value="UniProtKB-KW"/>
</dbReference>
<dbReference type="GO" id="GO:0004190">
    <property type="term" value="F:aspartic-type endopeptidase activity"/>
    <property type="evidence" value="ECO:0007669"/>
    <property type="project" value="UniProtKB-KW"/>
</dbReference>
<keyword evidence="3 7" id="KW-0064">Aspartyl protease</keyword>
<evidence type="ECO:0000259" key="9">
    <source>
        <dbReference type="PROSITE" id="PS51767"/>
    </source>
</evidence>
<feature type="active site" evidence="5">
    <location>
        <position position="124"/>
    </location>
</feature>